<feature type="transmembrane region" description="Helical" evidence="1">
    <location>
        <begin position="188"/>
        <end position="207"/>
    </location>
</feature>
<keyword evidence="1" id="KW-0472">Membrane</keyword>
<reference evidence="2" key="1">
    <citation type="journal article" date="2020" name="G3 (Bethesda)">
        <title>High-Quality Assemblies for Three Invasive Social Wasps from the &lt;i&gt;Vespula&lt;/i&gt; Genus.</title>
        <authorList>
            <person name="Harrop T.W.R."/>
            <person name="Guhlin J."/>
            <person name="McLaughlin G.M."/>
            <person name="Permina E."/>
            <person name="Stockwell P."/>
            <person name="Gilligan J."/>
            <person name="Le Lec M.F."/>
            <person name="Gruber M.A.M."/>
            <person name="Quinn O."/>
            <person name="Lovegrove M."/>
            <person name="Duncan E.J."/>
            <person name="Remnant E.J."/>
            <person name="Van Eeckhoven J."/>
            <person name="Graham B."/>
            <person name="Knapp R.A."/>
            <person name="Langford K.W."/>
            <person name="Kronenberg Z."/>
            <person name="Press M.O."/>
            <person name="Eacker S.M."/>
            <person name="Wilson-Rankin E.E."/>
            <person name="Purcell J."/>
            <person name="Lester P.J."/>
            <person name="Dearden P.K."/>
        </authorList>
    </citation>
    <scope>NUCLEOTIDE SEQUENCE</scope>
    <source>
        <strain evidence="2">Volc-1</strain>
    </source>
</reference>
<keyword evidence="1" id="KW-0812">Transmembrane</keyword>
<evidence type="ECO:0000256" key="1">
    <source>
        <dbReference type="SAM" id="Phobius"/>
    </source>
</evidence>
<accession>A0A834NAN4</accession>
<dbReference type="Proteomes" id="UP000600918">
    <property type="component" value="Unassembled WGS sequence"/>
</dbReference>
<proteinExistence type="predicted"/>
<organism evidence="2 3">
    <name type="scientific">Vespula pensylvanica</name>
    <name type="common">Western yellow jacket</name>
    <name type="synonym">Wasp</name>
    <dbReference type="NCBI Taxonomy" id="30213"/>
    <lineage>
        <taxon>Eukaryota</taxon>
        <taxon>Metazoa</taxon>
        <taxon>Ecdysozoa</taxon>
        <taxon>Arthropoda</taxon>
        <taxon>Hexapoda</taxon>
        <taxon>Insecta</taxon>
        <taxon>Pterygota</taxon>
        <taxon>Neoptera</taxon>
        <taxon>Endopterygota</taxon>
        <taxon>Hymenoptera</taxon>
        <taxon>Apocrita</taxon>
        <taxon>Aculeata</taxon>
        <taxon>Vespoidea</taxon>
        <taxon>Vespidae</taxon>
        <taxon>Vespinae</taxon>
        <taxon>Vespula</taxon>
    </lineage>
</organism>
<evidence type="ECO:0000313" key="2">
    <source>
        <dbReference type="EMBL" id="KAF7402005.1"/>
    </source>
</evidence>
<protein>
    <submittedName>
        <fullName evidence="2">Uncharacterized protein</fullName>
    </submittedName>
</protein>
<sequence length="214" mass="23854">MLCVKKPTTVARVEDDAVKRHQERREESSTADSEWCTMLCYRALVFLFAVNVPIGIEGSQARDRRARVRFDRIALLAENVHGSSGCLPVCLVSVVVRFESRLGRAGASVRQTAEQSLRKRSVPELKRFSHAVFTEMSDLSSDMERGRDGVAKGRMFSQAIVLSPLAHIEDLELSPEGRTSLGIPMKGWLTGWLVGWLAGWLVGWLLLDREDEGG</sequence>
<keyword evidence="3" id="KW-1185">Reference proteome</keyword>
<evidence type="ECO:0000313" key="3">
    <source>
        <dbReference type="Proteomes" id="UP000600918"/>
    </source>
</evidence>
<dbReference type="AlphaFoldDB" id="A0A834NAN4"/>
<comment type="caution">
    <text evidence="2">The sequence shown here is derived from an EMBL/GenBank/DDBJ whole genome shotgun (WGS) entry which is preliminary data.</text>
</comment>
<gene>
    <name evidence="2" type="ORF">H0235_015341</name>
</gene>
<dbReference type="EMBL" id="JACSDY010000017">
    <property type="protein sequence ID" value="KAF7402005.1"/>
    <property type="molecule type" value="Genomic_DNA"/>
</dbReference>
<name>A0A834NAN4_VESPE</name>
<keyword evidence="1" id="KW-1133">Transmembrane helix</keyword>